<keyword evidence="10" id="KW-0472">Membrane</keyword>
<evidence type="ECO:0000256" key="1">
    <source>
        <dbReference type="ARBA" id="ARBA00022536"/>
    </source>
</evidence>
<keyword evidence="1 8" id="KW-0245">EGF-like domain</keyword>
<dbReference type="InterPro" id="IPR049328">
    <property type="entry name" value="TM_ErbB1"/>
</dbReference>
<feature type="domain" description="EGF-like" evidence="12">
    <location>
        <begin position="1025"/>
        <end position="1065"/>
    </location>
</feature>
<evidence type="ECO:0000259" key="13">
    <source>
        <dbReference type="PROSITE" id="PS51019"/>
    </source>
</evidence>
<evidence type="ECO:0000256" key="10">
    <source>
        <dbReference type="SAM" id="Phobius"/>
    </source>
</evidence>
<keyword evidence="4" id="KW-0677">Repeat</keyword>
<dbReference type="Gene3D" id="2.10.25.10">
    <property type="entry name" value="Laminin"/>
    <property type="match status" value="8"/>
</dbReference>
<dbReference type="PROSITE" id="PS01187">
    <property type="entry name" value="EGF_CA"/>
    <property type="match status" value="3"/>
</dbReference>
<dbReference type="InterPro" id="IPR001881">
    <property type="entry name" value="EGF-like_Ca-bd_dom"/>
</dbReference>
<feature type="domain" description="EGF-like" evidence="12">
    <location>
        <begin position="349"/>
        <end position="389"/>
    </location>
</feature>
<keyword evidence="2" id="KW-0597">Phosphoprotein</keyword>
<feature type="domain" description="Reelin" evidence="13">
    <location>
        <begin position="15"/>
        <end position="185"/>
    </location>
</feature>
<dbReference type="EMBL" id="CAWYQH010000130">
    <property type="protein sequence ID" value="CAK8693090.1"/>
    <property type="molecule type" value="Genomic_DNA"/>
</dbReference>
<keyword evidence="10" id="KW-1133">Transmembrane helix</keyword>
<dbReference type="SUPFAM" id="SSF57184">
    <property type="entry name" value="Growth factor receptor domain"/>
    <property type="match status" value="2"/>
</dbReference>
<dbReference type="SMART" id="SM00181">
    <property type="entry name" value="EGF"/>
    <property type="match status" value="10"/>
</dbReference>
<keyword evidence="3 11" id="KW-0732">Signal</keyword>
<proteinExistence type="predicted"/>
<dbReference type="Pfam" id="PF21314">
    <property type="entry name" value="TM_ErbB1"/>
    <property type="match status" value="1"/>
</dbReference>
<comment type="caution">
    <text evidence="14">The sequence shown here is derived from an EMBL/GenBank/DDBJ whole genome shotgun (WGS) entry which is preliminary data.</text>
</comment>
<dbReference type="CDD" id="cd00054">
    <property type="entry name" value="EGF_CA"/>
    <property type="match status" value="6"/>
</dbReference>
<sequence length="1630" mass="176975">MQHVMSLLLLLVTSPTSRAFSNGNIPLSACDDMTPQHPGTGPQPLTISPFSIQLPYETYYPGISIPVTLNGNETDFQGFYVQARTFFDFEQFGSFEGTNLTRTHSCETSYENSAISNTASHTFNWRNNPNSTLVLPWKPPDDAVQDIRFRATFVQSFTVFWVNVQSPILRSLQTINATECCVEEPQVFGKVRNFCEATNHNTSNYDQYVGGSTDFVNSLLSSSQSNPFGAFLALRCLFWSSSSSESIRENLINCCSTVGVSSTCRSFFCRPEMFLSPPNIDQILNTASQCSDELYEISSCYLSPGLGSIDCPPSCSESCHPFAFCTGSSDDCSCRCQLGFTGNGTHCADIDECETNLHVCHQHALCWNTLGSHFCYCDSGFSGDGILCEDFNECLINICDNNSICTNTLGNFTCTCTSGFTGDGLECSDINECNDNLLHNCGDNALCTNVVGSFSCACDVGFTGDGVTCANITSPTPSLPPNLIRYTLTAYISTNAVGTNFVPTIRDQYLQDVLEPTLSQFYGFHLVKPLNEQLISDATIELMFQADFFATLTTSGLKFPTLTSIQEQIQQRYNFVNYQLQGGHDIIPTMNVIHTQINNGCDTHVCVSPPNNFNHVCVAIGPNTSKCMCVNVIANVEVHCEDMAVCSNDFDCRQNATCFGTGTQLYNGSCSCGEGYIGNGFIQPCTDFNECLVNICDNNSICTNSLGNFTCTCTSGFTGDGLECSDINECADNLLHNCGDNALCTNVVGSFSCDCDVGFTGDGVTCANITSPTPSLPPNLVRYTLTAYISTNAVGTNSVPTIRDQFLQDVLEPTLSQFDGFHLVKPLNEQLITNATIELTFQADFFATLTTSGFKFPTLTSIQEQIQQRYNFVNYQLQGGHYIIPTMNVIHTQINDGCDTHVCVSPPSGFNHVCVAIGPNTSKCMCVNVIANVEVHCEDMAVCSNDFDCRQNATCTGTGAQFYTGSCSCDEGYTGDGFIQPCTELNSCSTNPPNCNTHANCVDSNDGPSCVCRMGFTGDGIDCEEINECESGAHNCHPNASCHNTVGSFLCSCQEGFAGDGRNCKEISIPVNVTNNDVLYRIETTVMVNPTTNSRKTEIIDMLKNSLLIPAISSLSGYYTLRDINDRIGSLIVTSEAVFEATEANGGFTFPSIDDVRGQLGSRGQVLNFQLPDSSLFSSDFQVSRTSTHGHCDSNSPCPSPPTGYSGFCVDVGSSDNFACICVDAAGSEVDCSSVISTTVDTTPATTEVPLGAIIGAVVGGVVVVALLVAVIVVCCRRRSAGKSKTKRPSDDYVSDYVSAQYLNTNFSKENPDTIYAEIPAAQAMNPKILSDMTMDDGYLDLIGAKMKQNTGSQSRKRISVDNQYEKPISTKNPPLPQNHPTGSQKIPSAPTFSTIVENETEDGYTKPDQVSLEKPPLPRNHPSLAKPESNVPETSQIIMQETEDGYLEPGLLSTEKADPSSINEKLGAKKYNKLHEELLPATESYNQLEKEIPMLDEEPGYDVTIPGRKMAGNVHVTEEMKPTMKICPGAEESKNEGAEKSNTAVYDVAEYESGEVLSGNGELPLKMIISNFPVTSGRIICISSLLSVLFKFSAFRLFFEFQREIHTHNSLKNCVISLSQSGLLDVIYI</sequence>
<evidence type="ECO:0000256" key="4">
    <source>
        <dbReference type="ARBA" id="ARBA00022737"/>
    </source>
</evidence>
<dbReference type="InterPro" id="IPR042307">
    <property type="entry name" value="Reeler_sf"/>
</dbReference>
<dbReference type="PROSITE" id="PS50026">
    <property type="entry name" value="EGF_3"/>
    <property type="match status" value="9"/>
</dbReference>
<evidence type="ECO:0000313" key="15">
    <source>
        <dbReference type="Proteomes" id="UP001642483"/>
    </source>
</evidence>
<feature type="region of interest" description="Disordered" evidence="9">
    <location>
        <begin position="1367"/>
        <end position="1433"/>
    </location>
</feature>
<dbReference type="PROSITE" id="PS00010">
    <property type="entry name" value="ASX_HYDROXYL"/>
    <property type="match status" value="5"/>
</dbReference>
<evidence type="ECO:0000256" key="2">
    <source>
        <dbReference type="ARBA" id="ARBA00022553"/>
    </source>
</evidence>
<feature type="chain" id="PRO_5047160487" evidence="11">
    <location>
        <begin position="20"/>
        <end position="1630"/>
    </location>
</feature>
<dbReference type="InterPro" id="IPR000152">
    <property type="entry name" value="EGF-type_Asp/Asn_hydroxyl_site"/>
</dbReference>
<keyword evidence="10" id="KW-0812">Transmembrane</keyword>
<accession>A0ABP0GS89</accession>
<dbReference type="InterPro" id="IPR018097">
    <property type="entry name" value="EGF_Ca-bd_CS"/>
</dbReference>
<dbReference type="PROSITE" id="PS01186">
    <property type="entry name" value="EGF_2"/>
    <property type="match status" value="7"/>
</dbReference>
<evidence type="ECO:0000259" key="12">
    <source>
        <dbReference type="PROSITE" id="PS50026"/>
    </source>
</evidence>
<feature type="domain" description="EGF-like" evidence="12">
    <location>
        <begin position="642"/>
        <end position="682"/>
    </location>
</feature>
<evidence type="ECO:0000256" key="11">
    <source>
        <dbReference type="SAM" id="SignalP"/>
    </source>
</evidence>
<dbReference type="InterPro" id="IPR000742">
    <property type="entry name" value="EGF"/>
</dbReference>
<dbReference type="PANTHER" id="PTHR24039">
    <property type="entry name" value="FIBRILLIN-RELATED"/>
    <property type="match status" value="1"/>
</dbReference>
<evidence type="ECO:0000256" key="9">
    <source>
        <dbReference type="SAM" id="MobiDB-lite"/>
    </source>
</evidence>
<name>A0ABP0GS89_CLALP</name>
<keyword evidence="7" id="KW-1015">Disulfide bond</keyword>
<feature type="domain" description="EGF-like" evidence="12">
    <location>
        <begin position="984"/>
        <end position="1024"/>
    </location>
</feature>
<organism evidence="14 15">
    <name type="scientific">Clavelina lepadiformis</name>
    <name type="common">Light-bulb sea squirt</name>
    <name type="synonym">Ascidia lepadiformis</name>
    <dbReference type="NCBI Taxonomy" id="159417"/>
    <lineage>
        <taxon>Eukaryota</taxon>
        <taxon>Metazoa</taxon>
        <taxon>Chordata</taxon>
        <taxon>Tunicata</taxon>
        <taxon>Ascidiacea</taxon>
        <taxon>Aplousobranchia</taxon>
        <taxon>Clavelinidae</taxon>
        <taxon>Clavelina</taxon>
    </lineage>
</organism>
<dbReference type="PANTHER" id="PTHR24039:SF58">
    <property type="entry name" value="EGF-LIKE DOMAIN-CONTAINING PROTEIN"/>
    <property type="match status" value="1"/>
</dbReference>
<reference evidence="14 15" key="1">
    <citation type="submission" date="2024-02" db="EMBL/GenBank/DDBJ databases">
        <authorList>
            <person name="Daric V."/>
            <person name="Darras S."/>
        </authorList>
    </citation>
    <scope>NUCLEOTIDE SEQUENCE [LARGE SCALE GENOMIC DNA]</scope>
</reference>
<dbReference type="Pfam" id="PF12947">
    <property type="entry name" value="EGF_3"/>
    <property type="match status" value="6"/>
</dbReference>
<evidence type="ECO:0000256" key="7">
    <source>
        <dbReference type="ARBA" id="ARBA00023157"/>
    </source>
</evidence>
<keyword evidence="6" id="KW-0067">ATP-binding</keyword>
<dbReference type="CDD" id="cd08544">
    <property type="entry name" value="Reeler"/>
    <property type="match status" value="1"/>
</dbReference>
<dbReference type="SMART" id="SM00179">
    <property type="entry name" value="EGF_CA"/>
    <property type="match status" value="7"/>
</dbReference>
<dbReference type="PROSITE" id="PS51019">
    <property type="entry name" value="REELIN"/>
    <property type="match status" value="1"/>
</dbReference>
<feature type="domain" description="EGF-like" evidence="12">
    <location>
        <begin position="687"/>
        <end position="725"/>
    </location>
</feature>
<dbReference type="SUPFAM" id="SSF57196">
    <property type="entry name" value="EGF/Laminin"/>
    <property type="match status" value="3"/>
</dbReference>
<dbReference type="InterPro" id="IPR009030">
    <property type="entry name" value="Growth_fac_rcpt_cys_sf"/>
</dbReference>
<feature type="domain" description="EGF-like" evidence="12">
    <location>
        <begin position="429"/>
        <end position="470"/>
    </location>
</feature>
<comment type="caution">
    <text evidence="8">Lacks conserved residue(s) required for the propagation of feature annotation.</text>
</comment>
<dbReference type="Proteomes" id="UP001642483">
    <property type="component" value="Unassembled WGS sequence"/>
</dbReference>
<evidence type="ECO:0000256" key="3">
    <source>
        <dbReference type="ARBA" id="ARBA00022729"/>
    </source>
</evidence>
<protein>
    <submittedName>
        <fullName evidence="14">Uncharacterized protein</fullName>
    </submittedName>
</protein>
<evidence type="ECO:0000256" key="8">
    <source>
        <dbReference type="PROSITE-ProRule" id="PRU00076"/>
    </source>
</evidence>
<evidence type="ECO:0000256" key="5">
    <source>
        <dbReference type="ARBA" id="ARBA00022741"/>
    </source>
</evidence>
<keyword evidence="5" id="KW-0547">Nucleotide-binding</keyword>
<feature type="signal peptide" evidence="11">
    <location>
        <begin position="1"/>
        <end position="19"/>
    </location>
</feature>
<keyword evidence="15" id="KW-1185">Reference proteome</keyword>
<gene>
    <name evidence="14" type="ORF">CVLEPA_LOCUS26419</name>
</gene>
<evidence type="ECO:0000313" key="14">
    <source>
        <dbReference type="EMBL" id="CAK8693090.1"/>
    </source>
</evidence>
<dbReference type="InterPro" id="IPR024731">
    <property type="entry name" value="NELL2-like_EGF"/>
</dbReference>
<feature type="domain" description="EGF-like" evidence="12">
    <location>
        <begin position="726"/>
        <end position="767"/>
    </location>
</feature>
<evidence type="ECO:0000256" key="6">
    <source>
        <dbReference type="ARBA" id="ARBA00022840"/>
    </source>
</evidence>
<feature type="transmembrane region" description="Helical" evidence="10">
    <location>
        <begin position="1251"/>
        <end position="1276"/>
    </location>
</feature>
<dbReference type="Pfam" id="PF02014">
    <property type="entry name" value="Reeler"/>
    <property type="match status" value="1"/>
</dbReference>
<dbReference type="Gene3D" id="2.60.40.4060">
    <property type="entry name" value="Reeler domain"/>
    <property type="match status" value="1"/>
</dbReference>
<feature type="domain" description="EGF-like" evidence="12">
    <location>
        <begin position="390"/>
        <end position="428"/>
    </location>
</feature>
<feature type="domain" description="EGF-like" evidence="12">
    <location>
        <begin position="939"/>
        <end position="979"/>
    </location>
</feature>
<dbReference type="InterPro" id="IPR002861">
    <property type="entry name" value="Reeler_dom"/>
</dbReference>
<feature type="compositionally biased region" description="Polar residues" evidence="9">
    <location>
        <begin position="1379"/>
        <end position="1398"/>
    </location>
</feature>